<dbReference type="InterPro" id="IPR051678">
    <property type="entry name" value="AGP_Transferase"/>
</dbReference>
<dbReference type="Proteomes" id="UP000224634">
    <property type="component" value="Unassembled WGS sequence"/>
</dbReference>
<dbReference type="Gene3D" id="3.30.200.20">
    <property type="entry name" value="Phosphorylase Kinase, domain 1"/>
    <property type="match status" value="1"/>
</dbReference>
<name>A0A2B7YPV7_POLH7</name>
<gene>
    <name evidence="1" type="ORF">AJ80_02843</name>
</gene>
<proteinExistence type="predicted"/>
<sequence>MQGGFSKDLVMKKENRKDVIVKIPYHNTELSVYTTESEVAVLKYVKQLTNVPVPKVYAWCSDPSNPVGAEYIWRRQQELLFLRYGARCLNLTNYSSSSGSPYLIPRYSSPHMVACVSGLPMGIFPHVNALTPRY</sequence>
<dbReference type="AlphaFoldDB" id="A0A2B7YPV7"/>
<comment type="caution">
    <text evidence="1">The sequence shown here is derived from an EMBL/GenBank/DDBJ whole genome shotgun (WGS) entry which is preliminary data.</text>
</comment>
<organism evidence="1 2">
    <name type="scientific">Polytolypa hystricis (strain UAMH7299)</name>
    <dbReference type="NCBI Taxonomy" id="1447883"/>
    <lineage>
        <taxon>Eukaryota</taxon>
        <taxon>Fungi</taxon>
        <taxon>Dikarya</taxon>
        <taxon>Ascomycota</taxon>
        <taxon>Pezizomycotina</taxon>
        <taxon>Eurotiomycetes</taxon>
        <taxon>Eurotiomycetidae</taxon>
        <taxon>Onygenales</taxon>
        <taxon>Onygenales incertae sedis</taxon>
        <taxon>Polytolypa</taxon>
    </lineage>
</organism>
<dbReference type="OrthoDB" id="10003767at2759"/>
<evidence type="ECO:0000313" key="2">
    <source>
        <dbReference type="Proteomes" id="UP000224634"/>
    </source>
</evidence>
<dbReference type="EMBL" id="PDNA01000029">
    <property type="protein sequence ID" value="PGH23069.1"/>
    <property type="molecule type" value="Genomic_DNA"/>
</dbReference>
<evidence type="ECO:0008006" key="3">
    <source>
        <dbReference type="Google" id="ProtNLM"/>
    </source>
</evidence>
<keyword evidence="2" id="KW-1185">Reference proteome</keyword>
<accession>A0A2B7YPV7</accession>
<dbReference type="InterPro" id="IPR011009">
    <property type="entry name" value="Kinase-like_dom_sf"/>
</dbReference>
<protein>
    <recommendedName>
        <fullName evidence="3">Aminoglycoside phosphotransferase domain-containing protein</fullName>
    </recommendedName>
</protein>
<dbReference type="PANTHER" id="PTHR21310:SF43">
    <property type="entry name" value="AMINOGLYCOSIDE PHOSPHOTRANSFERASE DOMAIN-CONTAINING PROTEIN"/>
    <property type="match status" value="1"/>
</dbReference>
<evidence type="ECO:0000313" key="1">
    <source>
        <dbReference type="EMBL" id="PGH23069.1"/>
    </source>
</evidence>
<reference evidence="1 2" key="1">
    <citation type="submission" date="2017-10" db="EMBL/GenBank/DDBJ databases">
        <title>Comparative genomics in systemic dimorphic fungi from Ajellomycetaceae.</title>
        <authorList>
            <person name="Munoz J.F."/>
            <person name="Mcewen J.G."/>
            <person name="Clay O.K."/>
            <person name="Cuomo C.A."/>
        </authorList>
    </citation>
    <scope>NUCLEOTIDE SEQUENCE [LARGE SCALE GENOMIC DNA]</scope>
    <source>
        <strain evidence="1 2">UAMH7299</strain>
    </source>
</reference>
<dbReference type="PANTHER" id="PTHR21310">
    <property type="entry name" value="AMINOGLYCOSIDE PHOSPHOTRANSFERASE-RELATED-RELATED"/>
    <property type="match status" value="1"/>
</dbReference>
<dbReference type="SUPFAM" id="SSF56112">
    <property type="entry name" value="Protein kinase-like (PK-like)"/>
    <property type="match status" value="1"/>
</dbReference>
<dbReference type="STRING" id="1447883.A0A2B7YPV7"/>